<gene>
    <name evidence="2" type="ORF">PR048_013361</name>
</gene>
<evidence type="ECO:0000256" key="1">
    <source>
        <dbReference type="SAM" id="Phobius"/>
    </source>
</evidence>
<organism evidence="2 3">
    <name type="scientific">Dryococelus australis</name>
    <dbReference type="NCBI Taxonomy" id="614101"/>
    <lineage>
        <taxon>Eukaryota</taxon>
        <taxon>Metazoa</taxon>
        <taxon>Ecdysozoa</taxon>
        <taxon>Arthropoda</taxon>
        <taxon>Hexapoda</taxon>
        <taxon>Insecta</taxon>
        <taxon>Pterygota</taxon>
        <taxon>Neoptera</taxon>
        <taxon>Polyneoptera</taxon>
        <taxon>Phasmatodea</taxon>
        <taxon>Verophasmatodea</taxon>
        <taxon>Anareolatae</taxon>
        <taxon>Phasmatidae</taxon>
        <taxon>Eurycanthinae</taxon>
        <taxon>Dryococelus</taxon>
    </lineage>
</organism>
<feature type="transmembrane region" description="Helical" evidence="1">
    <location>
        <begin position="77"/>
        <end position="95"/>
    </location>
</feature>
<evidence type="ECO:0000313" key="2">
    <source>
        <dbReference type="EMBL" id="KAJ8887146.1"/>
    </source>
</evidence>
<keyword evidence="1" id="KW-0472">Membrane</keyword>
<protein>
    <submittedName>
        <fullName evidence="2">Uncharacterized protein</fullName>
    </submittedName>
</protein>
<proteinExistence type="predicted"/>
<reference evidence="2 3" key="1">
    <citation type="submission" date="2023-02" db="EMBL/GenBank/DDBJ databases">
        <title>LHISI_Scaffold_Assembly.</title>
        <authorList>
            <person name="Stuart O.P."/>
            <person name="Cleave R."/>
            <person name="Magrath M.J.L."/>
            <person name="Mikheyev A.S."/>
        </authorList>
    </citation>
    <scope>NUCLEOTIDE SEQUENCE [LARGE SCALE GENOMIC DNA]</scope>
    <source>
        <strain evidence="2">Daus_M_001</strain>
        <tissue evidence="2">Leg muscle</tissue>
    </source>
</reference>
<accession>A0ABQ9HRY8</accession>
<sequence length="98" mass="10696">MQELDRLNLDIFYCRGQAFDGGSNMSGKFKGVQHDAVLTFLDTLPCLPVILETISESSETKGSNAFSFLHTIQSSEFLLSVVVLAGVFGLTLPLARKL</sequence>
<name>A0ABQ9HRY8_9NEOP</name>
<dbReference type="Proteomes" id="UP001159363">
    <property type="component" value="Chromosome X"/>
</dbReference>
<comment type="caution">
    <text evidence="2">The sequence shown here is derived from an EMBL/GenBank/DDBJ whole genome shotgun (WGS) entry which is preliminary data.</text>
</comment>
<keyword evidence="3" id="KW-1185">Reference proteome</keyword>
<dbReference type="EMBL" id="JARBHB010000004">
    <property type="protein sequence ID" value="KAJ8887146.1"/>
    <property type="molecule type" value="Genomic_DNA"/>
</dbReference>
<keyword evidence="1" id="KW-0812">Transmembrane</keyword>
<keyword evidence="1" id="KW-1133">Transmembrane helix</keyword>
<evidence type="ECO:0000313" key="3">
    <source>
        <dbReference type="Proteomes" id="UP001159363"/>
    </source>
</evidence>